<organism evidence="3 4">
    <name type="scientific">Methylobacterium soli</name>
    <dbReference type="NCBI Taxonomy" id="553447"/>
    <lineage>
        <taxon>Bacteria</taxon>
        <taxon>Pseudomonadati</taxon>
        <taxon>Pseudomonadota</taxon>
        <taxon>Alphaproteobacteria</taxon>
        <taxon>Hyphomicrobiales</taxon>
        <taxon>Methylobacteriaceae</taxon>
        <taxon>Methylobacterium</taxon>
    </lineage>
</organism>
<dbReference type="CDD" id="cd00093">
    <property type="entry name" value="HTH_XRE"/>
    <property type="match status" value="1"/>
</dbReference>
<evidence type="ECO:0000259" key="2">
    <source>
        <dbReference type="PROSITE" id="PS50943"/>
    </source>
</evidence>
<feature type="region of interest" description="Disordered" evidence="1">
    <location>
        <begin position="121"/>
        <end position="144"/>
    </location>
</feature>
<proteinExistence type="predicted"/>
<dbReference type="SUPFAM" id="SSF47413">
    <property type="entry name" value="lambda repressor-like DNA-binding domains"/>
    <property type="match status" value="1"/>
</dbReference>
<dbReference type="Pfam" id="PF01381">
    <property type="entry name" value="HTH_3"/>
    <property type="match status" value="1"/>
</dbReference>
<dbReference type="GO" id="GO:0003677">
    <property type="term" value="F:DNA binding"/>
    <property type="evidence" value="ECO:0007669"/>
    <property type="project" value="InterPro"/>
</dbReference>
<dbReference type="InterPro" id="IPR001387">
    <property type="entry name" value="Cro/C1-type_HTH"/>
</dbReference>
<evidence type="ECO:0000313" key="3">
    <source>
        <dbReference type="EMBL" id="KAB1079387.1"/>
    </source>
</evidence>
<sequence>MTSFRFDVGSRGRKAARFITRVRNELQKAVVEERESSGLNQQKLATKLGVNRSVINRQLSGEANLTLRSVAELAWALDRDIEFSLSKPEQTKEVNYFTGAMSTGPARPVLVKGLNSSGTSAFSSVASGESTTGRPAASVSVGVD</sequence>
<name>A0A6L3T367_9HYPH</name>
<gene>
    <name evidence="3" type="ORF">F6X53_11330</name>
</gene>
<dbReference type="InterPro" id="IPR010982">
    <property type="entry name" value="Lambda_DNA-bd_dom_sf"/>
</dbReference>
<dbReference type="PROSITE" id="PS50943">
    <property type="entry name" value="HTH_CROC1"/>
    <property type="match status" value="1"/>
</dbReference>
<reference evidence="3 4" key="1">
    <citation type="submission" date="2019-09" db="EMBL/GenBank/DDBJ databases">
        <title>YIM 48816 draft genome.</title>
        <authorList>
            <person name="Jiang L."/>
        </authorList>
    </citation>
    <scope>NUCLEOTIDE SEQUENCE [LARGE SCALE GENOMIC DNA]</scope>
    <source>
        <strain evidence="3 4">YIM 48816</strain>
    </source>
</reference>
<dbReference type="AlphaFoldDB" id="A0A6L3T367"/>
<dbReference type="OrthoDB" id="7595453at2"/>
<dbReference type="EMBL" id="VZZK01000009">
    <property type="protein sequence ID" value="KAB1079387.1"/>
    <property type="molecule type" value="Genomic_DNA"/>
</dbReference>
<evidence type="ECO:0000313" key="4">
    <source>
        <dbReference type="Proteomes" id="UP000474159"/>
    </source>
</evidence>
<comment type="caution">
    <text evidence="3">The sequence shown here is derived from an EMBL/GenBank/DDBJ whole genome shotgun (WGS) entry which is preliminary data.</text>
</comment>
<dbReference type="RefSeq" id="WP_151000122.1">
    <property type="nucleotide sequence ID" value="NZ_BPQY01000103.1"/>
</dbReference>
<dbReference type="Proteomes" id="UP000474159">
    <property type="component" value="Unassembled WGS sequence"/>
</dbReference>
<evidence type="ECO:0000256" key="1">
    <source>
        <dbReference type="SAM" id="MobiDB-lite"/>
    </source>
</evidence>
<protein>
    <submittedName>
        <fullName evidence="3">Helix-turn-helix transcriptional regulator</fullName>
    </submittedName>
</protein>
<feature type="domain" description="HTH cro/C1-type" evidence="2">
    <location>
        <begin position="30"/>
        <end position="84"/>
    </location>
</feature>
<dbReference type="SMART" id="SM00530">
    <property type="entry name" value="HTH_XRE"/>
    <property type="match status" value="1"/>
</dbReference>
<accession>A0A6L3T367</accession>
<keyword evidence="4" id="KW-1185">Reference proteome</keyword>
<dbReference type="Gene3D" id="1.10.260.40">
    <property type="entry name" value="lambda repressor-like DNA-binding domains"/>
    <property type="match status" value="1"/>
</dbReference>